<evidence type="ECO:0000313" key="3">
    <source>
        <dbReference type="EMBL" id="MEQ3553399.1"/>
    </source>
</evidence>
<feature type="compositionally biased region" description="Pro residues" evidence="1">
    <location>
        <begin position="520"/>
        <end position="531"/>
    </location>
</feature>
<dbReference type="EMBL" id="JBEDNQ010000010">
    <property type="protein sequence ID" value="MEQ3553399.1"/>
    <property type="molecule type" value="Genomic_DNA"/>
</dbReference>
<sequence length="552" mass="58638">MSDVDGPLLAVELCAHGWPPSVCRELCDQLDEHDEPWGLAALPDTPVGPGLALQVHTAAATAGLCTDTDLLTLAESAARLRECFSAVTMRMVGVFAARHPPGSSAAPPDAEPRAISPVSRWLPDQIGFVFSVSREEALSMIARARRFTDVLPATLAAWEAGRIDERRADQIANATTVLSDDLAREVEAAVLPGAADATRRQLYDRIRRAIARGDPDGAQRRHAVAKADRRMSISRGEEGMGSLWISGTAEQTEASWRCVDRMARSLGTQDTRTLDQRRVDIAHHLLQGTMSVTNLGAVESAVASVLAAAHGAPATPESTDRTDTDTDANPAVTSVAVSSDVVAAAVREVLATKLDPNTVIGRKPLIQVVVGLDTLLGSERPAELAGHGPIPAVTARALAAGGSLARIVTDPVTGQCLDYGRSTYAPPANLDDHVRARDGHCRGALCTRDIRELDHHIPFGGGHNGHTSAENLHGFCTGTHKLKDAPGWHAISLPDGGLTWISPCGWSRTTYPKDYTPFTDPLPEPPAPPMDTPNETPTDVDQAADPNLPPPF</sequence>
<reference evidence="3 4" key="1">
    <citation type="submission" date="2024-03" db="EMBL/GenBank/DDBJ databases">
        <title>Draft genome sequence of Pseudonocardia nematodicida JCM 31783.</title>
        <authorList>
            <person name="Butdee W."/>
            <person name="Duangmal K."/>
        </authorList>
    </citation>
    <scope>NUCLEOTIDE SEQUENCE [LARGE SCALE GENOMIC DNA]</scope>
    <source>
        <strain evidence="3 4">JCM 31783</strain>
    </source>
</reference>
<organism evidence="3 4">
    <name type="scientific">Pseudonocardia nematodicida</name>
    <dbReference type="NCBI Taxonomy" id="1206997"/>
    <lineage>
        <taxon>Bacteria</taxon>
        <taxon>Bacillati</taxon>
        <taxon>Actinomycetota</taxon>
        <taxon>Actinomycetes</taxon>
        <taxon>Pseudonocardiales</taxon>
        <taxon>Pseudonocardiaceae</taxon>
        <taxon>Pseudonocardia</taxon>
    </lineage>
</organism>
<accession>A0ABV1KHJ3</accession>
<gene>
    <name evidence="3" type="ORF">WIS52_23255</name>
</gene>
<keyword evidence="4" id="KW-1185">Reference proteome</keyword>
<name>A0ABV1KHJ3_9PSEU</name>
<protein>
    <submittedName>
        <fullName evidence="3">DUF222 domain-containing protein</fullName>
    </submittedName>
</protein>
<comment type="caution">
    <text evidence="3">The sequence shown here is derived from an EMBL/GenBank/DDBJ whole genome shotgun (WGS) entry which is preliminary data.</text>
</comment>
<dbReference type="RefSeq" id="WP_349300468.1">
    <property type="nucleotide sequence ID" value="NZ_JBEDNQ010000010.1"/>
</dbReference>
<dbReference type="Proteomes" id="UP001494902">
    <property type="component" value="Unassembled WGS sequence"/>
</dbReference>
<proteinExistence type="predicted"/>
<dbReference type="InterPro" id="IPR003870">
    <property type="entry name" value="DUF222"/>
</dbReference>
<feature type="region of interest" description="Disordered" evidence="1">
    <location>
        <begin position="515"/>
        <end position="552"/>
    </location>
</feature>
<evidence type="ECO:0000259" key="2">
    <source>
        <dbReference type="Pfam" id="PF02720"/>
    </source>
</evidence>
<evidence type="ECO:0000313" key="4">
    <source>
        <dbReference type="Proteomes" id="UP001494902"/>
    </source>
</evidence>
<evidence type="ECO:0000256" key="1">
    <source>
        <dbReference type="SAM" id="MobiDB-lite"/>
    </source>
</evidence>
<dbReference type="Pfam" id="PF02720">
    <property type="entry name" value="DUF222"/>
    <property type="match status" value="1"/>
</dbReference>
<feature type="domain" description="DUF222" evidence="2">
    <location>
        <begin position="131"/>
        <end position="438"/>
    </location>
</feature>